<evidence type="ECO:0000256" key="8">
    <source>
        <dbReference type="ARBA" id="ARBA00023125"/>
    </source>
</evidence>
<reference evidence="18" key="1">
    <citation type="journal article" date="2019" name="Int. J. Syst. Evol. Microbiol.">
        <title>The Global Catalogue of Microorganisms (GCM) 10K type strain sequencing project: providing services to taxonomists for standard genome sequencing and annotation.</title>
        <authorList>
            <consortium name="The Broad Institute Genomics Platform"/>
            <consortium name="The Broad Institute Genome Sequencing Center for Infectious Disease"/>
            <person name="Wu L."/>
            <person name="Ma J."/>
        </authorList>
    </citation>
    <scope>NUCLEOTIDE SEQUENCE [LARGE SCALE GENOMIC DNA]</scope>
    <source>
        <strain evidence="18">CCM 8897</strain>
    </source>
</reference>
<dbReference type="InterPro" id="IPR014152">
    <property type="entry name" value="AddA"/>
</dbReference>
<dbReference type="Pfam" id="PF00580">
    <property type="entry name" value="UvrD-helicase"/>
    <property type="match status" value="1"/>
</dbReference>
<dbReference type="InterPro" id="IPR014017">
    <property type="entry name" value="DNA_helicase_UvrD-like_C"/>
</dbReference>
<evidence type="ECO:0000256" key="1">
    <source>
        <dbReference type="ARBA" id="ARBA00022722"/>
    </source>
</evidence>
<comment type="similarity">
    <text evidence="13">Belongs to the helicase family. AddA subfamily.</text>
</comment>
<comment type="catalytic activity">
    <reaction evidence="12 13">
        <text>ATP + H2O = ADP + phosphate + H(+)</text>
        <dbReference type="Rhea" id="RHEA:13065"/>
        <dbReference type="ChEBI" id="CHEBI:15377"/>
        <dbReference type="ChEBI" id="CHEBI:15378"/>
        <dbReference type="ChEBI" id="CHEBI:30616"/>
        <dbReference type="ChEBI" id="CHEBI:43474"/>
        <dbReference type="ChEBI" id="CHEBI:456216"/>
        <dbReference type="EC" id="5.6.2.4"/>
    </reaction>
</comment>
<keyword evidence="5 13" id="KW-0347">Helicase</keyword>
<comment type="catalytic activity">
    <reaction evidence="11 13">
        <text>Couples ATP hydrolysis with the unwinding of duplex DNA by translocating in the 3'-5' direction.</text>
        <dbReference type="EC" id="5.6.2.4"/>
    </reaction>
</comment>
<dbReference type="Gene3D" id="1.10.486.10">
    <property type="entry name" value="PCRA, domain 4"/>
    <property type="match status" value="1"/>
</dbReference>
<dbReference type="RefSeq" id="WP_125595887.1">
    <property type="nucleotide sequence ID" value="NZ_JBHSSM010000015.1"/>
</dbReference>
<dbReference type="Proteomes" id="UP001596310">
    <property type="component" value="Unassembled WGS sequence"/>
</dbReference>
<dbReference type="EC" id="5.6.2.4" evidence="13"/>
<dbReference type="InterPro" id="IPR014016">
    <property type="entry name" value="UvrD-like_ATP-bd"/>
</dbReference>
<evidence type="ECO:0000256" key="7">
    <source>
        <dbReference type="ARBA" id="ARBA00022840"/>
    </source>
</evidence>
<dbReference type="InterPro" id="IPR011604">
    <property type="entry name" value="PDDEXK-like_dom_sf"/>
</dbReference>
<dbReference type="InterPro" id="IPR027417">
    <property type="entry name" value="P-loop_NTPase"/>
</dbReference>
<evidence type="ECO:0000256" key="6">
    <source>
        <dbReference type="ARBA" id="ARBA00022839"/>
    </source>
</evidence>
<feature type="domain" description="UvrD-like helicase C-terminal" evidence="16">
    <location>
        <begin position="515"/>
        <end position="829"/>
    </location>
</feature>
<dbReference type="PANTHER" id="PTHR11070:SF48">
    <property type="entry name" value="ATP-DEPENDENT HELICASE_NUCLEASE SUBUNIT A"/>
    <property type="match status" value="1"/>
</dbReference>
<evidence type="ECO:0000256" key="4">
    <source>
        <dbReference type="ARBA" id="ARBA00022801"/>
    </source>
</evidence>
<dbReference type="GO" id="GO:0003678">
    <property type="term" value="F:DNA helicase activity"/>
    <property type="evidence" value="ECO:0007669"/>
    <property type="project" value="UniProtKB-EC"/>
</dbReference>
<dbReference type="PROSITE" id="PS51217">
    <property type="entry name" value="UVRD_HELICASE_CTER"/>
    <property type="match status" value="1"/>
</dbReference>
<evidence type="ECO:0000313" key="17">
    <source>
        <dbReference type="EMBL" id="MFC6314996.1"/>
    </source>
</evidence>
<dbReference type="InterPro" id="IPR000212">
    <property type="entry name" value="DNA_helicase_UvrD/REP"/>
</dbReference>
<dbReference type="Pfam" id="PF13361">
    <property type="entry name" value="UvrD_C"/>
    <property type="match status" value="1"/>
</dbReference>
<feature type="domain" description="UvrD-like helicase ATP-binding" evidence="15">
    <location>
        <begin position="2"/>
        <end position="477"/>
    </location>
</feature>
<keyword evidence="4 13" id="KW-0378">Hydrolase</keyword>
<dbReference type="PANTHER" id="PTHR11070">
    <property type="entry name" value="UVRD / RECB / PCRA DNA HELICASE FAMILY MEMBER"/>
    <property type="match status" value="1"/>
</dbReference>
<feature type="binding site" evidence="14">
    <location>
        <begin position="23"/>
        <end position="30"/>
    </location>
    <ligand>
        <name>ATP</name>
        <dbReference type="ChEBI" id="CHEBI:30616"/>
    </ligand>
</feature>
<dbReference type="NCBIfam" id="TIGR02785">
    <property type="entry name" value="addA_Gpos"/>
    <property type="match status" value="1"/>
</dbReference>
<dbReference type="GO" id="GO:0016787">
    <property type="term" value="F:hydrolase activity"/>
    <property type="evidence" value="ECO:0007669"/>
    <property type="project" value="UniProtKB-KW"/>
</dbReference>
<keyword evidence="1 13" id="KW-0540">Nuclease</keyword>
<sequence length="1301" mass="145649">MPNFTQQQQDAIRHHGHDILVSASAGSGKTTVLVERLITEILEQGTDLDQLLVVTFTDAAAAEMQARIRKALEQELARAQAPEQQRLRKQINLLAAAQISTLHAFCSQVIHKFYYLLDLDPSFRLLTDDTERQLLMEQVWGELRDRYYDADDREFFDLADQFGSDRSDDGLTQVIFQLYYFAITRPETGQWLTGLTQNYQIDQTIDSSLFYQKWLAPYFRQRCQQLQQQFTVLAQTAKPIIKAEVVTEPAAASLALLTALLAQPHPTYADFKNTIAGLQLPARFMKALKKNGEVITAAETDTRLTVSRLLQTLREDLKKFSGDYFQRSETQIVADQKKAQQVVQTLAKITTEFISAYQTEKRRLKALDFNDLEQLTWQLLSYQDPQDQTRPVRDYYQQRFHEVMVDEYQDINPLQEAILQTVSQRDPGNLFMVGDVKQSIYGFRQADPRKFLDKYAAFKATSNPGERIILAENFRSAENINASTNFIFEQLMHHDLVELDYDEDAQLKTGATAYPASLGTTTELLLYEAKNSGAAAESAGISPEAYAAFDKKQATIAILGRRLQQMHASGYQICDGPDQPLRPMAYRDVAILVPTRANNLEIVNQLAEFGIPVYVQDANDYFQTTEIQVMLALLALINNPEQDIPLVTVLRSPIGDFDENDLAAIRGRQRTGNFYQALQALAALSVPAAEAIDPVAAEQATTSQTSEPGQLSDQLRTLAKKSQDFLAMLQDFRDYSAQHSIAELVWRIYQTTGYLNYVGGMPGGLQRSMNLHALYQRAFVYEQSSFKGLYQFIDFIAEMQSHQQDLAQAQVGDADQDAVQLMTIHGSKGLEFPIVCLYDLDHGFNNSDYTKNAVVLDGQLGLGLKYYDRQTRIKYPTLIDTFIRQQRQQGSIAEEMRKLYVALTRAKQKLLLVGAIDTWESTLAKFENPEAEQTPLLPVTLRDPSKLHNFLSMILPAVLRSPKLQISGGSDQTDSAAKIALNQADFLIHLYQAPELMQTIQPSMAAPKTAPTTLTHLDEKLAATITKLLDFQYPHQTATQTTAYQSVSEIKQAFADPDQFQLSFLPLATGQTAASLQPAAANAKMDEPVASRQPAPSGRYLDQEFPAPAFLTATQEVTGAQIGTATHLLLQRVDLRQTMTLAYLAGLRQELTTAGLIDAAVAARIDLTAVQNFFATDLGQLLQAPENQVFREVPFSLLLPAQAIFAMPDEPEIQNLLVHGIMDGYVITPDEVILFDYKTDHLGSGPNQAKRLAALIEKYRGQLNLYGQALSSILQRPVSQQYLYFLSANKLVALTGNNLTA</sequence>
<comment type="subunit">
    <text evidence="13">Heterodimer of AddA and AddB/RexB.</text>
</comment>
<keyword evidence="18" id="KW-1185">Reference proteome</keyword>
<evidence type="ECO:0000256" key="13">
    <source>
        <dbReference type="HAMAP-Rule" id="MF_01451"/>
    </source>
</evidence>
<proteinExistence type="inferred from homology"/>
<evidence type="ECO:0000313" key="18">
    <source>
        <dbReference type="Proteomes" id="UP001596310"/>
    </source>
</evidence>
<comment type="cofactor">
    <cofactor evidence="13">
        <name>Mg(2+)</name>
        <dbReference type="ChEBI" id="CHEBI:18420"/>
    </cofactor>
</comment>
<evidence type="ECO:0000256" key="12">
    <source>
        <dbReference type="ARBA" id="ARBA00048988"/>
    </source>
</evidence>
<keyword evidence="3 13" id="KW-0227">DNA damage</keyword>
<dbReference type="Gene3D" id="3.40.50.300">
    <property type="entry name" value="P-loop containing nucleotide triphosphate hydrolases"/>
    <property type="match status" value="4"/>
</dbReference>
<evidence type="ECO:0000259" key="15">
    <source>
        <dbReference type="PROSITE" id="PS51198"/>
    </source>
</evidence>
<evidence type="ECO:0000256" key="5">
    <source>
        <dbReference type="ARBA" id="ARBA00022806"/>
    </source>
</evidence>
<evidence type="ECO:0000256" key="11">
    <source>
        <dbReference type="ARBA" id="ARBA00034617"/>
    </source>
</evidence>
<dbReference type="EC" id="3.1.-.-" evidence="13"/>
<name>A0ABW1UMT7_9LACO</name>
<dbReference type="HAMAP" id="MF_01451">
    <property type="entry name" value="AddA"/>
    <property type="match status" value="1"/>
</dbReference>
<keyword evidence="6 13" id="KW-0269">Exonuclease</keyword>
<evidence type="ECO:0000256" key="9">
    <source>
        <dbReference type="ARBA" id="ARBA00023204"/>
    </source>
</evidence>
<keyword evidence="7 13" id="KW-0067">ATP-binding</keyword>
<evidence type="ECO:0000256" key="10">
    <source>
        <dbReference type="ARBA" id="ARBA00023235"/>
    </source>
</evidence>
<evidence type="ECO:0000256" key="2">
    <source>
        <dbReference type="ARBA" id="ARBA00022741"/>
    </source>
</evidence>
<keyword evidence="9 13" id="KW-0234">DNA repair</keyword>
<dbReference type="Gene3D" id="3.90.320.10">
    <property type="match status" value="1"/>
</dbReference>
<dbReference type="PROSITE" id="PS51198">
    <property type="entry name" value="UVRD_HELICASE_ATP_BIND"/>
    <property type="match status" value="1"/>
</dbReference>
<dbReference type="EMBL" id="JBHSSM010000015">
    <property type="protein sequence ID" value="MFC6314996.1"/>
    <property type="molecule type" value="Genomic_DNA"/>
</dbReference>
<evidence type="ECO:0000259" key="16">
    <source>
        <dbReference type="PROSITE" id="PS51217"/>
    </source>
</evidence>
<evidence type="ECO:0000256" key="3">
    <source>
        <dbReference type="ARBA" id="ARBA00022763"/>
    </source>
</evidence>
<dbReference type="SUPFAM" id="SSF52980">
    <property type="entry name" value="Restriction endonuclease-like"/>
    <property type="match status" value="1"/>
</dbReference>
<dbReference type="InterPro" id="IPR011335">
    <property type="entry name" value="Restrct_endonuc-II-like"/>
</dbReference>
<comment type="caution">
    <text evidence="17">The sequence shown here is derived from an EMBL/GenBank/DDBJ whole genome shotgun (WGS) entry which is preliminary data.</text>
</comment>
<protein>
    <recommendedName>
        <fullName evidence="13">ATP-dependent helicase/nuclease subunit A</fullName>
        <ecNumber evidence="13">3.1.-.-</ecNumber>
        <ecNumber evidence="13">5.6.2.4</ecNumber>
    </recommendedName>
    <alternativeName>
        <fullName evidence="13">ATP-dependent helicase/nuclease AddA</fullName>
    </alternativeName>
    <alternativeName>
        <fullName evidence="13">DNA 3'-5' helicase AddA</fullName>
    </alternativeName>
</protein>
<dbReference type="SUPFAM" id="SSF52540">
    <property type="entry name" value="P-loop containing nucleoside triphosphate hydrolases"/>
    <property type="match status" value="1"/>
</dbReference>
<gene>
    <name evidence="13 17" type="primary">addA</name>
    <name evidence="17" type="ORF">ACFQHW_05355</name>
</gene>
<accession>A0ABW1UMT7</accession>
<keyword evidence="8 13" id="KW-0238">DNA-binding</keyword>
<keyword evidence="10 13" id="KW-0413">Isomerase</keyword>
<comment type="function">
    <text evidence="13">The heterodimer acts as both an ATP-dependent DNA helicase and an ATP-dependent, dual-direction single-stranded exonuclease. Recognizes the chi site generating a DNA molecule suitable for the initiation of homologous recombination. The AddA nuclease domain is required for chi fragment generation; this subunit has the helicase and 3' -&gt; 5' nuclease activities.</text>
</comment>
<dbReference type="CDD" id="cd17932">
    <property type="entry name" value="DEXQc_UvrD"/>
    <property type="match status" value="1"/>
</dbReference>
<keyword evidence="2 13" id="KW-0547">Nucleotide-binding</keyword>
<evidence type="ECO:0000256" key="14">
    <source>
        <dbReference type="PROSITE-ProRule" id="PRU00560"/>
    </source>
</evidence>
<organism evidence="17 18">
    <name type="scientific">Lapidilactobacillus achengensis</name>
    <dbReference type="NCBI Taxonomy" id="2486000"/>
    <lineage>
        <taxon>Bacteria</taxon>
        <taxon>Bacillati</taxon>
        <taxon>Bacillota</taxon>
        <taxon>Bacilli</taxon>
        <taxon>Lactobacillales</taxon>
        <taxon>Lactobacillaceae</taxon>
        <taxon>Lapidilactobacillus</taxon>
    </lineage>
</organism>